<keyword evidence="2" id="KW-1185">Reference proteome</keyword>
<dbReference type="EMBL" id="LT841358">
    <property type="protein sequence ID" value="SMH72234.1"/>
    <property type="molecule type" value="Genomic_DNA"/>
</dbReference>
<gene>
    <name evidence="1" type="ORF">NCS_30074</name>
</gene>
<reference evidence="2" key="1">
    <citation type="submission" date="2017-03" db="EMBL/GenBank/DDBJ databases">
        <authorList>
            <person name="Herbold C."/>
        </authorList>
    </citation>
    <scope>NUCLEOTIDE SEQUENCE [LARGE SCALE GENOMIC DNA]</scope>
</reference>
<dbReference type="Proteomes" id="UP000230607">
    <property type="component" value="Chromosome 1"/>
</dbReference>
<evidence type="ECO:0000313" key="2">
    <source>
        <dbReference type="Proteomes" id="UP000230607"/>
    </source>
</evidence>
<accession>A0A2H1FHM1</accession>
<protein>
    <submittedName>
        <fullName evidence="1">Uncharacterized protein</fullName>
    </submittedName>
</protein>
<evidence type="ECO:0000313" key="1">
    <source>
        <dbReference type="EMBL" id="SMH72234.1"/>
    </source>
</evidence>
<name>A0A2H1FHM1_9ARCH</name>
<organism evidence="1 2">
    <name type="scientific">Candidatus Nitrosotalea okcheonensis</name>
    <dbReference type="NCBI Taxonomy" id="1903276"/>
    <lineage>
        <taxon>Archaea</taxon>
        <taxon>Nitrososphaerota</taxon>
        <taxon>Nitrososphaeria</taxon>
        <taxon>Nitrosotaleales</taxon>
        <taxon>Nitrosotaleaceae</taxon>
        <taxon>Nitrosotalea</taxon>
    </lineage>
</organism>
<proteinExistence type="predicted"/>
<dbReference type="AlphaFoldDB" id="A0A2H1FHM1"/>
<sequence length="64" mass="7175">MVDNDALHSCVLMLFIVCLSPVNSTEPIIAKYKAQNFILLSMNQEKIPVAEHRKTARAADSKFL</sequence>